<dbReference type="Proteomes" id="UP001428341">
    <property type="component" value="Unassembled WGS sequence"/>
</dbReference>
<comment type="caution">
    <text evidence="1">The sequence shown here is derived from an EMBL/GenBank/DDBJ whole genome shotgun (WGS) entry which is preliminary data.</text>
</comment>
<organism evidence="1 2">
    <name type="scientific">Citrus x changshan-huyou</name>
    <dbReference type="NCBI Taxonomy" id="2935761"/>
    <lineage>
        <taxon>Eukaryota</taxon>
        <taxon>Viridiplantae</taxon>
        <taxon>Streptophyta</taxon>
        <taxon>Embryophyta</taxon>
        <taxon>Tracheophyta</taxon>
        <taxon>Spermatophyta</taxon>
        <taxon>Magnoliopsida</taxon>
        <taxon>eudicotyledons</taxon>
        <taxon>Gunneridae</taxon>
        <taxon>Pentapetalae</taxon>
        <taxon>rosids</taxon>
        <taxon>malvids</taxon>
        <taxon>Sapindales</taxon>
        <taxon>Rutaceae</taxon>
        <taxon>Aurantioideae</taxon>
        <taxon>Citrus</taxon>
    </lineage>
</organism>
<proteinExistence type="predicted"/>
<accession>A0AAP0Q9Q5</accession>
<protein>
    <submittedName>
        <fullName evidence="1">Uncharacterized protein</fullName>
    </submittedName>
</protein>
<evidence type="ECO:0000313" key="1">
    <source>
        <dbReference type="EMBL" id="KAK9177287.1"/>
    </source>
</evidence>
<name>A0AAP0Q9Q5_9ROSI</name>
<sequence length="148" mass="16844">MMGSFLSRPLLYAAINSSSIVQRHVTVLLSTFNIFRGRLMLYNVLLRSYAAKHEKEIDLNLLKLRIKAREIGLLLWEKAAIYGQTRFFEILQYVSSHSASLSQSDQEFPVIKLSRNQEANGGCSGLQQQANNKSLVFVLCYYADGLYM</sequence>
<dbReference type="EMBL" id="JBCGBO010000025">
    <property type="protein sequence ID" value="KAK9177287.1"/>
    <property type="molecule type" value="Genomic_DNA"/>
</dbReference>
<gene>
    <name evidence="1" type="ORF">WN944_029307</name>
</gene>
<keyword evidence="2" id="KW-1185">Reference proteome</keyword>
<dbReference type="AlphaFoldDB" id="A0AAP0Q9Q5"/>
<reference evidence="1 2" key="1">
    <citation type="submission" date="2024-05" db="EMBL/GenBank/DDBJ databases">
        <title>Haplotype-resolved chromosome-level genome assembly of Huyou (Citrus changshanensis).</title>
        <authorList>
            <person name="Miao C."/>
            <person name="Chen W."/>
            <person name="Wu Y."/>
            <person name="Wang L."/>
            <person name="Zhao S."/>
            <person name="Grierson D."/>
            <person name="Xu C."/>
            <person name="Chen K."/>
        </authorList>
    </citation>
    <scope>NUCLEOTIDE SEQUENCE [LARGE SCALE GENOMIC DNA]</scope>
    <source>
        <strain evidence="1">01-14</strain>
        <tissue evidence="1">Leaf</tissue>
    </source>
</reference>
<evidence type="ECO:0000313" key="2">
    <source>
        <dbReference type="Proteomes" id="UP001428341"/>
    </source>
</evidence>